<proteinExistence type="predicted"/>
<feature type="transmembrane region" description="Helical" evidence="1">
    <location>
        <begin position="52"/>
        <end position="74"/>
    </location>
</feature>
<accession>A0AAD5UIU3</accession>
<sequence>MTSIKPNEKDGGFRKSNYNFLHCLVDGLGVSFLNVGMIAMQKFKHKTVKQEFRVPYFVCTGINAAACLGFGLVWMRSPALRAKVTHSLKGMGLPV</sequence>
<name>A0AAD5UIU3_9FUNG</name>
<dbReference type="AlphaFoldDB" id="A0AAD5UIU3"/>
<feature type="transmembrane region" description="Helical" evidence="1">
    <location>
        <begin position="20"/>
        <end position="40"/>
    </location>
</feature>
<keyword evidence="3" id="KW-1185">Reference proteome</keyword>
<evidence type="ECO:0000313" key="3">
    <source>
        <dbReference type="Proteomes" id="UP001210925"/>
    </source>
</evidence>
<dbReference type="Proteomes" id="UP001210925">
    <property type="component" value="Unassembled WGS sequence"/>
</dbReference>
<keyword evidence="1" id="KW-0812">Transmembrane</keyword>
<dbReference type="EMBL" id="JADGKB010000057">
    <property type="protein sequence ID" value="KAJ3256003.1"/>
    <property type="molecule type" value="Genomic_DNA"/>
</dbReference>
<evidence type="ECO:0000256" key="1">
    <source>
        <dbReference type="SAM" id="Phobius"/>
    </source>
</evidence>
<evidence type="ECO:0000313" key="2">
    <source>
        <dbReference type="EMBL" id="KAJ3256003.1"/>
    </source>
</evidence>
<reference evidence="2" key="1">
    <citation type="submission" date="2020-05" db="EMBL/GenBank/DDBJ databases">
        <title>Phylogenomic resolution of chytrid fungi.</title>
        <authorList>
            <person name="Stajich J.E."/>
            <person name="Amses K."/>
            <person name="Simmons R."/>
            <person name="Seto K."/>
            <person name="Myers J."/>
            <person name="Bonds A."/>
            <person name="Quandt C.A."/>
            <person name="Barry K."/>
            <person name="Liu P."/>
            <person name="Grigoriev I."/>
            <person name="Longcore J.E."/>
            <person name="James T.Y."/>
        </authorList>
    </citation>
    <scope>NUCLEOTIDE SEQUENCE</scope>
    <source>
        <strain evidence="2">PLAUS21</strain>
    </source>
</reference>
<comment type="caution">
    <text evidence="2">The sequence shown here is derived from an EMBL/GenBank/DDBJ whole genome shotgun (WGS) entry which is preliminary data.</text>
</comment>
<gene>
    <name evidence="2" type="ORF">HK103_005810</name>
</gene>
<organism evidence="2 3">
    <name type="scientific">Boothiomyces macroporosus</name>
    <dbReference type="NCBI Taxonomy" id="261099"/>
    <lineage>
        <taxon>Eukaryota</taxon>
        <taxon>Fungi</taxon>
        <taxon>Fungi incertae sedis</taxon>
        <taxon>Chytridiomycota</taxon>
        <taxon>Chytridiomycota incertae sedis</taxon>
        <taxon>Chytridiomycetes</taxon>
        <taxon>Rhizophydiales</taxon>
        <taxon>Terramycetaceae</taxon>
        <taxon>Boothiomyces</taxon>
    </lineage>
</organism>
<keyword evidence="1" id="KW-1133">Transmembrane helix</keyword>
<protein>
    <submittedName>
        <fullName evidence="2">Uncharacterized protein</fullName>
    </submittedName>
</protein>
<keyword evidence="1" id="KW-0472">Membrane</keyword>